<gene>
    <name evidence="12" type="ORF">PPYR_11938</name>
</gene>
<evidence type="ECO:0000259" key="11">
    <source>
        <dbReference type="Pfam" id="PF07885"/>
    </source>
</evidence>
<feature type="transmembrane region" description="Helical" evidence="10">
    <location>
        <begin position="367"/>
        <end position="386"/>
    </location>
</feature>
<evidence type="ECO:0000256" key="10">
    <source>
        <dbReference type="SAM" id="Phobius"/>
    </source>
</evidence>
<dbReference type="Proteomes" id="UP000327044">
    <property type="component" value="Unassembled WGS sequence"/>
</dbReference>
<dbReference type="GO" id="GO:0015271">
    <property type="term" value="F:outward rectifier potassium channel activity"/>
    <property type="evidence" value="ECO:0007669"/>
    <property type="project" value="TreeGrafter"/>
</dbReference>
<dbReference type="GO" id="GO:0022841">
    <property type="term" value="F:potassium ion leak channel activity"/>
    <property type="evidence" value="ECO:0007669"/>
    <property type="project" value="TreeGrafter"/>
</dbReference>
<dbReference type="OrthoDB" id="297496at2759"/>
<keyword evidence="6 10" id="KW-0472">Membrane</keyword>
<dbReference type="Pfam" id="PF07885">
    <property type="entry name" value="Ion_trans_2"/>
    <property type="match status" value="2"/>
</dbReference>
<dbReference type="GO" id="GO:0005886">
    <property type="term" value="C:plasma membrane"/>
    <property type="evidence" value="ECO:0007669"/>
    <property type="project" value="TreeGrafter"/>
</dbReference>
<dbReference type="AlphaFoldDB" id="A0A5N4ACT7"/>
<dbReference type="PANTHER" id="PTHR11003:SF335">
    <property type="entry name" value="POTASSIUM CHANNEL DOMAIN-CONTAINING PROTEIN"/>
    <property type="match status" value="1"/>
</dbReference>
<dbReference type="PANTHER" id="PTHR11003">
    <property type="entry name" value="POTASSIUM CHANNEL, SUBFAMILY K"/>
    <property type="match status" value="1"/>
</dbReference>
<keyword evidence="4 10" id="KW-1133">Transmembrane helix</keyword>
<dbReference type="InterPro" id="IPR003280">
    <property type="entry name" value="2pore_dom_K_chnl"/>
</dbReference>
<feature type="transmembrane region" description="Helical" evidence="10">
    <location>
        <begin position="227"/>
        <end position="247"/>
    </location>
</feature>
<dbReference type="SUPFAM" id="SSF81324">
    <property type="entry name" value="Voltage-gated potassium channels"/>
    <property type="match status" value="2"/>
</dbReference>
<evidence type="ECO:0000256" key="4">
    <source>
        <dbReference type="ARBA" id="ARBA00022989"/>
    </source>
</evidence>
<comment type="caution">
    <text evidence="12">The sequence shown here is derived from an EMBL/GenBank/DDBJ whole genome shotgun (WGS) entry which is preliminary data.</text>
</comment>
<dbReference type="Gene3D" id="1.10.287.70">
    <property type="match status" value="1"/>
</dbReference>
<accession>A0A5N4ACT7</accession>
<evidence type="ECO:0000256" key="8">
    <source>
        <dbReference type="RuleBase" id="RU003857"/>
    </source>
</evidence>
<dbReference type="InParanoid" id="A0A5N4ACT7"/>
<dbReference type="EMBL" id="VVIM01000008">
    <property type="protein sequence ID" value="KAB0795099.1"/>
    <property type="molecule type" value="Genomic_DNA"/>
</dbReference>
<feature type="transmembrane region" description="Helical" evidence="10">
    <location>
        <begin position="95"/>
        <end position="117"/>
    </location>
</feature>
<keyword evidence="5 8" id="KW-0406">Ion transport</keyword>
<proteinExistence type="inferred from homology"/>
<evidence type="ECO:0000256" key="7">
    <source>
        <dbReference type="ARBA" id="ARBA00023303"/>
    </source>
</evidence>
<keyword evidence="2 8" id="KW-0813">Transport</keyword>
<evidence type="ECO:0000256" key="1">
    <source>
        <dbReference type="ARBA" id="ARBA00004141"/>
    </source>
</evidence>
<protein>
    <recommendedName>
        <fullName evidence="11">Potassium channel domain-containing protein</fullName>
    </recommendedName>
</protein>
<feature type="transmembrane region" description="Helical" evidence="10">
    <location>
        <begin position="202"/>
        <end position="221"/>
    </location>
</feature>
<evidence type="ECO:0000256" key="5">
    <source>
        <dbReference type="ARBA" id="ARBA00023065"/>
    </source>
</evidence>
<evidence type="ECO:0000313" key="12">
    <source>
        <dbReference type="EMBL" id="KAB0795099.1"/>
    </source>
</evidence>
<comment type="subcellular location">
    <subcellularLocation>
        <location evidence="1">Membrane</location>
        <topology evidence="1">Multi-pass membrane protein</topology>
    </subcellularLocation>
</comment>
<name>A0A5N4ACT7_PHOPY</name>
<feature type="domain" description="Potassium channel" evidence="11">
    <location>
        <begin position="188"/>
        <end position="255"/>
    </location>
</feature>
<dbReference type="GO" id="GO:0030322">
    <property type="term" value="P:stabilization of membrane potential"/>
    <property type="evidence" value="ECO:0007669"/>
    <property type="project" value="TreeGrafter"/>
</dbReference>
<feature type="transmembrane region" description="Helical" evidence="10">
    <location>
        <begin position="398"/>
        <end position="417"/>
    </location>
</feature>
<dbReference type="PRINTS" id="PR01333">
    <property type="entry name" value="2POREKCHANEL"/>
</dbReference>
<keyword evidence="3 8" id="KW-0812">Transmembrane</keyword>
<comment type="similarity">
    <text evidence="8">Belongs to the two pore domain potassium channel (TC 1.A.1.8) family.</text>
</comment>
<evidence type="ECO:0000256" key="2">
    <source>
        <dbReference type="ARBA" id="ARBA00022448"/>
    </source>
</evidence>
<feature type="region of interest" description="Disordered" evidence="9">
    <location>
        <begin position="306"/>
        <end position="327"/>
    </location>
</feature>
<organism evidence="12 13">
    <name type="scientific">Photinus pyralis</name>
    <name type="common">Common eastern firefly</name>
    <name type="synonym">Lampyris pyralis</name>
    <dbReference type="NCBI Taxonomy" id="7054"/>
    <lineage>
        <taxon>Eukaryota</taxon>
        <taxon>Metazoa</taxon>
        <taxon>Ecdysozoa</taxon>
        <taxon>Arthropoda</taxon>
        <taxon>Hexapoda</taxon>
        <taxon>Insecta</taxon>
        <taxon>Pterygota</taxon>
        <taxon>Neoptera</taxon>
        <taxon>Endopterygota</taxon>
        <taxon>Coleoptera</taxon>
        <taxon>Polyphaga</taxon>
        <taxon>Elateriformia</taxon>
        <taxon>Elateroidea</taxon>
        <taxon>Lampyridae</taxon>
        <taxon>Lampyrinae</taxon>
        <taxon>Photinus</taxon>
    </lineage>
</organism>
<reference evidence="12 13" key="1">
    <citation type="journal article" date="2018" name="Elife">
        <title>Firefly genomes illuminate parallel origins of bioluminescence in beetles.</title>
        <authorList>
            <person name="Fallon T.R."/>
            <person name="Lower S.E."/>
            <person name="Chang C.H."/>
            <person name="Bessho-Uehara M."/>
            <person name="Martin G.J."/>
            <person name="Bewick A.J."/>
            <person name="Behringer M."/>
            <person name="Debat H.J."/>
            <person name="Wong I."/>
            <person name="Day J.C."/>
            <person name="Suvorov A."/>
            <person name="Silva C.J."/>
            <person name="Stanger-Hall K.F."/>
            <person name="Hall D.W."/>
            <person name="Schmitz R.J."/>
            <person name="Nelson D.R."/>
            <person name="Lewis S.M."/>
            <person name="Shigenobu S."/>
            <person name="Bybee S.M."/>
            <person name="Larracuente A.M."/>
            <person name="Oba Y."/>
            <person name="Weng J.K."/>
        </authorList>
    </citation>
    <scope>NUCLEOTIDE SEQUENCE [LARGE SCALE GENOMIC DNA]</scope>
    <source>
        <strain evidence="12">1611_PpyrPB1</strain>
        <tissue evidence="12">Whole body</tissue>
    </source>
</reference>
<dbReference type="InterPro" id="IPR013099">
    <property type="entry name" value="K_chnl_dom"/>
</dbReference>
<evidence type="ECO:0000256" key="9">
    <source>
        <dbReference type="SAM" id="MobiDB-lite"/>
    </source>
</evidence>
<evidence type="ECO:0000256" key="3">
    <source>
        <dbReference type="ARBA" id="ARBA00022692"/>
    </source>
</evidence>
<evidence type="ECO:0000256" key="6">
    <source>
        <dbReference type="ARBA" id="ARBA00023136"/>
    </source>
</evidence>
<feature type="domain" description="Potassium channel" evidence="11">
    <location>
        <begin position="347"/>
        <end position="416"/>
    </location>
</feature>
<keyword evidence="13" id="KW-1185">Reference proteome</keyword>
<evidence type="ECO:0000313" key="13">
    <source>
        <dbReference type="Proteomes" id="UP000327044"/>
    </source>
</evidence>
<feature type="transmembrane region" description="Helical" evidence="10">
    <location>
        <begin position="341"/>
        <end position="361"/>
    </location>
</feature>
<sequence length="484" mass="55472">MEPLDIPPPLPPRIPISRPSSLILADQKVEQDCEVTSKKSRNIPKLSKKRAYRYTRKQFAVVKGGIKGIAQTGLSFGEKFTYGLYEKFGSWSHMWFTHCFLTFILIIYTVGGALVFVSIEGSKEKVKQEYYTKGMILRNLRDTRGDFVQELKNYSKNLNNETDEEWNLRLRKKLEDYEEFMVEVYQNFTVFRTRNNPKSWTFFNAIVYCGTLYTTIGYGHMFPTTELGMIFTIIYALIGIPLFLITLTDFGKLFTRAIKALWTYVRRLYYTGSCRKVRKKARVSEIIQGAQLVYGIALASKRAVFSDGGDAENENPQSKEEKESKMSPADFEVDDEFNLPISVAIAVLLVYIFLGAIMYWIWESWDFFTAFYFVFISLSTIGFGDYVPIHNLCMITSVAYLVFGLALMSMCINVVQLKLAETFSIASTKLRATIGKGGNQTELETEAEIPCAEDIRRSLIITEDNEDNNEENDLTETNVMIERS</sequence>
<keyword evidence="7 8" id="KW-0407">Ion channel</keyword>